<dbReference type="Proteomes" id="UP000265614">
    <property type="component" value="Unassembled WGS sequence"/>
</dbReference>
<dbReference type="OrthoDB" id="9809635at2"/>
<dbReference type="SUPFAM" id="SSF50939">
    <property type="entry name" value="Sialidases"/>
    <property type="match status" value="1"/>
</dbReference>
<dbReference type="InterPro" id="IPR001466">
    <property type="entry name" value="Beta-lactam-related"/>
</dbReference>
<dbReference type="GO" id="GO:0016787">
    <property type="term" value="F:hydrolase activity"/>
    <property type="evidence" value="ECO:0007669"/>
    <property type="project" value="UniProtKB-KW"/>
</dbReference>
<reference evidence="5 6" key="1">
    <citation type="submission" date="2018-09" db="EMBL/GenBank/DDBJ databases">
        <title>YIM 75000 draft genome.</title>
        <authorList>
            <person name="Tang S."/>
            <person name="Feng Y."/>
        </authorList>
    </citation>
    <scope>NUCLEOTIDE SEQUENCE [LARGE SCALE GENOMIC DNA]</scope>
    <source>
        <strain evidence="5 6">YIM 75000</strain>
    </source>
</reference>
<dbReference type="Pfam" id="PF00144">
    <property type="entry name" value="Beta-lactamase"/>
    <property type="match status" value="1"/>
</dbReference>
<organism evidence="5 6">
    <name type="scientific">Vallicoccus soli</name>
    <dbReference type="NCBI Taxonomy" id="2339232"/>
    <lineage>
        <taxon>Bacteria</taxon>
        <taxon>Bacillati</taxon>
        <taxon>Actinomycetota</taxon>
        <taxon>Actinomycetes</taxon>
        <taxon>Motilibacterales</taxon>
        <taxon>Vallicoccaceae</taxon>
        <taxon>Vallicoccus</taxon>
    </lineage>
</organism>
<evidence type="ECO:0000256" key="2">
    <source>
        <dbReference type="SAM" id="MobiDB-lite"/>
    </source>
</evidence>
<keyword evidence="6" id="KW-1185">Reference proteome</keyword>
<evidence type="ECO:0000259" key="4">
    <source>
        <dbReference type="Pfam" id="PF00144"/>
    </source>
</evidence>
<dbReference type="Gene3D" id="3.40.710.10">
    <property type="entry name" value="DD-peptidase/beta-lactamase superfamily"/>
    <property type="match status" value="1"/>
</dbReference>
<dbReference type="RefSeq" id="WP_119948888.1">
    <property type="nucleotide sequence ID" value="NZ_QZEZ01000001.1"/>
</dbReference>
<feature type="domain" description="Beta-lactamase-related" evidence="4">
    <location>
        <begin position="85"/>
        <end position="417"/>
    </location>
</feature>
<dbReference type="InterPro" id="IPR012338">
    <property type="entry name" value="Beta-lactam/transpept-like"/>
</dbReference>
<evidence type="ECO:0000313" key="5">
    <source>
        <dbReference type="EMBL" id="RJK97961.1"/>
    </source>
</evidence>
<evidence type="ECO:0000256" key="3">
    <source>
        <dbReference type="SAM" id="SignalP"/>
    </source>
</evidence>
<evidence type="ECO:0000313" key="6">
    <source>
        <dbReference type="Proteomes" id="UP000265614"/>
    </source>
</evidence>
<dbReference type="SUPFAM" id="SSF56601">
    <property type="entry name" value="beta-lactamase/transpeptidase-like"/>
    <property type="match status" value="1"/>
</dbReference>
<dbReference type="PANTHER" id="PTHR43283:SF11">
    <property type="entry name" value="BETA-LACTAMASE-RELATED DOMAIN-CONTAINING PROTEIN"/>
    <property type="match status" value="1"/>
</dbReference>
<name>A0A3A3ZMP6_9ACTN</name>
<feature type="region of interest" description="Disordered" evidence="2">
    <location>
        <begin position="30"/>
        <end position="54"/>
    </location>
</feature>
<keyword evidence="1 5" id="KW-0378">Hydrolase</keyword>
<dbReference type="AlphaFoldDB" id="A0A3A3ZMP6"/>
<feature type="signal peptide" evidence="3">
    <location>
        <begin position="1"/>
        <end position="21"/>
    </location>
</feature>
<dbReference type="PANTHER" id="PTHR43283">
    <property type="entry name" value="BETA-LACTAMASE-RELATED"/>
    <property type="match status" value="1"/>
</dbReference>
<dbReference type="InterPro" id="IPR036278">
    <property type="entry name" value="Sialidase_sf"/>
</dbReference>
<sequence>MRAAVLAGATVLALLASVAPAAAGDAARFDQPRRGFSPAGTELRDSSPRAAGLDPAPVREALAAVERGTREGGADASGTSRPLFSGAVTVMATGGEVVAREATGWALRYADGQGTELPRDQWEPVTEDTVFDMASVSKLFTSVVVMQQVEAGRVDLDEPVATYLPEFAAGGKEGVTVRHLLTHTGGLPAWLPLWSAYPDPGSRLRAALEATPVGAPGEQYLYSDLGLIALGALVERVSGDPLDALVAEGVTGPLGMVDTGYNPTGDVRDRAAATEHQTTPPRGMVRGEVHDENAWALGGVSGHAGVFSTARDMSVLAQAMLDGGTYAGERILSRSSVEQMLADENREFPGDAHGLGFELDQRWYMGALSGPRTAGHTGYTGTSLVLDYQSGSFAVLLTNRVHPSRSWGSVNAVRRAVADGLARALRVPPREGRTAWATPTTDATTSTLTAAVEVPARGGRLAFDLFVDTEATDVLALETSADGGATWSPLPFDVRDRGVVTRTDGTVAGAGHRTWWQASTRLPAGDLLLRWRYTTDAGEQGRGVLVDGVVARSGGQVLLDGERRPGAFTGVGWRTVRG</sequence>
<proteinExistence type="predicted"/>
<accession>A0A3A3ZMP6</accession>
<feature type="chain" id="PRO_5017375622" evidence="3">
    <location>
        <begin position="22"/>
        <end position="578"/>
    </location>
</feature>
<protein>
    <submittedName>
        <fullName evidence="5">Class A beta-lactamase-related serine hydrolase</fullName>
    </submittedName>
</protein>
<keyword evidence="3" id="KW-0732">Signal</keyword>
<dbReference type="InterPro" id="IPR050789">
    <property type="entry name" value="Diverse_Enzym_Activities"/>
</dbReference>
<gene>
    <name evidence="5" type="ORF">D5H78_03085</name>
</gene>
<comment type="caution">
    <text evidence="5">The sequence shown here is derived from an EMBL/GenBank/DDBJ whole genome shotgun (WGS) entry which is preliminary data.</text>
</comment>
<evidence type="ECO:0000256" key="1">
    <source>
        <dbReference type="ARBA" id="ARBA00022801"/>
    </source>
</evidence>
<dbReference type="EMBL" id="QZEZ01000001">
    <property type="protein sequence ID" value="RJK97961.1"/>
    <property type="molecule type" value="Genomic_DNA"/>
</dbReference>